<gene>
    <name evidence="10" type="ORF">XD72_1127</name>
    <name evidence="11" type="ORF">XE07_1711</name>
</gene>
<feature type="transmembrane region" description="Helical" evidence="9">
    <location>
        <begin position="28"/>
        <end position="54"/>
    </location>
</feature>
<accession>A0A101FUJ8</accession>
<protein>
    <recommendedName>
        <fullName evidence="8">Probable formate transporter</fullName>
    </recommendedName>
</protein>
<dbReference type="EMBL" id="LGFT01000023">
    <property type="protein sequence ID" value="KUK44519.1"/>
    <property type="molecule type" value="Genomic_DNA"/>
</dbReference>
<dbReference type="GO" id="GO:0015707">
    <property type="term" value="P:nitrite transport"/>
    <property type="evidence" value="ECO:0007669"/>
    <property type="project" value="TreeGrafter"/>
</dbReference>
<dbReference type="AlphaFoldDB" id="A0A101FUJ8"/>
<evidence type="ECO:0000313" key="12">
    <source>
        <dbReference type="Proteomes" id="UP000053961"/>
    </source>
</evidence>
<reference evidence="11" key="1">
    <citation type="journal article" date="2015" name="MBio">
        <title>Genome-resolved metagenomic analysis reveals roles for candidate phyla and other microbial community members in biogeochemical transformations in oil reservoirs.</title>
        <authorList>
            <person name="Hu P."/>
            <person name="Tom L."/>
            <person name="Singh A."/>
            <person name="Thomas B.C."/>
            <person name="Baker B.J."/>
            <person name="Piceno Y.M."/>
            <person name="Andersen G.L."/>
            <person name="Banfield J.F."/>
        </authorList>
    </citation>
    <scope>NUCLEOTIDE SEQUENCE [LARGE SCALE GENOMIC DNA]</scope>
    <source>
        <strain evidence="11">56_747</strain>
    </source>
</reference>
<dbReference type="InterPro" id="IPR023271">
    <property type="entry name" value="Aquaporin-like"/>
</dbReference>
<dbReference type="Proteomes" id="UP000057043">
    <property type="component" value="Unassembled WGS sequence"/>
</dbReference>
<reference evidence="12 13" key="2">
    <citation type="journal article" date="2015" name="MBio">
        <title>Genome-Resolved Metagenomic Analysis Reveals Roles for Candidate Phyla and Other Microbial Community Members in Biogeochemical Transformations in Oil Reservoirs.</title>
        <authorList>
            <person name="Hu P."/>
            <person name="Tom L."/>
            <person name="Singh A."/>
            <person name="Thomas B.C."/>
            <person name="Baker B.J."/>
            <person name="Piceno Y.M."/>
            <person name="Andersen G.L."/>
            <person name="Banfield J.F."/>
        </authorList>
    </citation>
    <scope>NUCLEOTIDE SEQUENCE [LARGE SCALE GENOMIC DNA]</scope>
    <source>
        <strain evidence="10">57_489</strain>
    </source>
</reference>
<feature type="transmembrane region" description="Helical" evidence="9">
    <location>
        <begin position="192"/>
        <end position="214"/>
    </location>
</feature>
<keyword evidence="4 9" id="KW-1133">Transmembrane helix</keyword>
<keyword evidence="2" id="KW-0813">Transport</keyword>
<feature type="transmembrane region" description="Helical" evidence="9">
    <location>
        <begin position="158"/>
        <end position="180"/>
    </location>
</feature>
<evidence type="ECO:0000256" key="4">
    <source>
        <dbReference type="ARBA" id="ARBA00022989"/>
    </source>
</evidence>
<evidence type="ECO:0000256" key="8">
    <source>
        <dbReference type="ARBA" id="ARBA00068567"/>
    </source>
</evidence>
<dbReference type="EMBL" id="LGHB01000030">
    <property type="protein sequence ID" value="KUK95635.1"/>
    <property type="molecule type" value="Genomic_DNA"/>
</dbReference>
<keyword evidence="5 9" id="KW-0472">Membrane</keyword>
<feature type="transmembrane region" description="Helical" evidence="9">
    <location>
        <begin position="66"/>
        <end position="99"/>
    </location>
</feature>
<dbReference type="PROSITE" id="PS01005">
    <property type="entry name" value="FORMATE_NITRITE_TP_1"/>
    <property type="match status" value="1"/>
</dbReference>
<evidence type="ECO:0000313" key="10">
    <source>
        <dbReference type="EMBL" id="KUK44519.1"/>
    </source>
</evidence>
<evidence type="ECO:0000313" key="13">
    <source>
        <dbReference type="Proteomes" id="UP000057043"/>
    </source>
</evidence>
<evidence type="ECO:0000313" key="11">
    <source>
        <dbReference type="EMBL" id="KUK95635.1"/>
    </source>
</evidence>
<dbReference type="InterPro" id="IPR024002">
    <property type="entry name" value="For/NO2_transpt_CS"/>
</dbReference>
<evidence type="ECO:0000256" key="2">
    <source>
        <dbReference type="ARBA" id="ARBA00022448"/>
    </source>
</evidence>
<dbReference type="Pfam" id="PF01226">
    <property type="entry name" value="Form_Nir_trans"/>
    <property type="match status" value="1"/>
</dbReference>
<comment type="similarity">
    <text evidence="6">Belongs to the FNT transporter (TC 1.A.16) family.</text>
</comment>
<dbReference type="GO" id="GO:0005886">
    <property type="term" value="C:plasma membrane"/>
    <property type="evidence" value="ECO:0007669"/>
    <property type="project" value="UniProtKB-SubCell"/>
</dbReference>
<sequence length="261" mass="27847">MGFKSPKETTCSVDNIGCNKIEMAFGPLLTLGFLAGAFIAFGGLLAVIVGGGVPGLRADNPGLQKFIFGAVFPVGLILVVVAGAELFTGNTACCIPAVLSRKASWSGLARNWTVSYVGNFIGSIFVVFFLTYLTGLLASDPWLETITGIAESKVSQGFWPLFFKGVGCNWLVCLSVWLAIASDDVVSKVLGVWFPIMAFVAIGFEHSVANMFFIPSGIMYGASVTWSDFFVVNLIPVTLGNIVGGGLFVGAIYWYAYSRQR</sequence>
<evidence type="ECO:0000256" key="6">
    <source>
        <dbReference type="ARBA" id="ARBA00049660"/>
    </source>
</evidence>
<dbReference type="PATRIC" id="fig|301375.6.peg.914"/>
<name>A0A101FUJ8_9EURY</name>
<feature type="transmembrane region" description="Helical" evidence="9">
    <location>
        <begin position="120"/>
        <end position="138"/>
    </location>
</feature>
<keyword evidence="3 9" id="KW-0812">Transmembrane</keyword>
<dbReference type="InterPro" id="IPR000292">
    <property type="entry name" value="For/NO2_transpt"/>
</dbReference>
<dbReference type="Proteomes" id="UP000053961">
    <property type="component" value="Unassembled WGS sequence"/>
</dbReference>
<dbReference type="Gene3D" id="1.20.1080.10">
    <property type="entry name" value="Glycerol uptake facilitator protein"/>
    <property type="match status" value="1"/>
</dbReference>
<comment type="function">
    <text evidence="7">May act as a formate transporter.</text>
</comment>
<evidence type="ECO:0000256" key="3">
    <source>
        <dbReference type="ARBA" id="ARBA00022692"/>
    </source>
</evidence>
<comment type="subcellular location">
    <subcellularLocation>
        <location evidence="1">Cell membrane</location>
        <topology evidence="1">Multi-pass membrane protein</topology>
    </subcellularLocation>
</comment>
<feature type="transmembrane region" description="Helical" evidence="9">
    <location>
        <begin position="234"/>
        <end position="256"/>
    </location>
</feature>
<dbReference type="PANTHER" id="PTHR30520">
    <property type="entry name" value="FORMATE TRANSPORTER-RELATED"/>
    <property type="match status" value="1"/>
</dbReference>
<dbReference type="FunFam" id="1.20.1080.10:FF:000011">
    <property type="entry name" value="Formate family transporter"/>
    <property type="match status" value="1"/>
</dbReference>
<comment type="caution">
    <text evidence="10">The sequence shown here is derived from an EMBL/GenBank/DDBJ whole genome shotgun (WGS) entry which is preliminary data.</text>
</comment>
<dbReference type="PANTHER" id="PTHR30520:SF6">
    <property type="entry name" value="FORMATE_NITRATE FAMILY TRANSPORTER (EUROFUNG)"/>
    <property type="match status" value="1"/>
</dbReference>
<evidence type="ECO:0000256" key="1">
    <source>
        <dbReference type="ARBA" id="ARBA00004651"/>
    </source>
</evidence>
<evidence type="ECO:0000256" key="7">
    <source>
        <dbReference type="ARBA" id="ARBA00055172"/>
    </source>
</evidence>
<organism evidence="10 13">
    <name type="scientific">Methanothrix harundinacea</name>
    <dbReference type="NCBI Taxonomy" id="301375"/>
    <lineage>
        <taxon>Archaea</taxon>
        <taxon>Methanobacteriati</taxon>
        <taxon>Methanobacteriota</taxon>
        <taxon>Stenosarchaea group</taxon>
        <taxon>Methanomicrobia</taxon>
        <taxon>Methanotrichales</taxon>
        <taxon>Methanotrichaceae</taxon>
        <taxon>Methanothrix</taxon>
    </lineage>
</organism>
<evidence type="ECO:0000256" key="9">
    <source>
        <dbReference type="SAM" id="Phobius"/>
    </source>
</evidence>
<dbReference type="NCBIfam" id="TIGR00790">
    <property type="entry name" value="fnt"/>
    <property type="match status" value="1"/>
</dbReference>
<evidence type="ECO:0000256" key="5">
    <source>
        <dbReference type="ARBA" id="ARBA00023136"/>
    </source>
</evidence>
<dbReference type="GO" id="GO:0015513">
    <property type="term" value="F:high-affinity secondary active nitrite transmembrane transporter activity"/>
    <property type="evidence" value="ECO:0007669"/>
    <property type="project" value="TreeGrafter"/>
</dbReference>
<proteinExistence type="inferred from homology"/>